<accession>A0A150FYQ6</accession>
<protein>
    <submittedName>
        <fullName evidence="3">Uncharacterized protein</fullName>
    </submittedName>
</protein>
<dbReference type="AlphaFoldDB" id="A0A150FYQ6"/>
<feature type="transmembrane region" description="Helical" evidence="2">
    <location>
        <begin position="12"/>
        <end position="32"/>
    </location>
</feature>
<comment type="caution">
    <text evidence="3">The sequence shown here is derived from an EMBL/GenBank/DDBJ whole genome shotgun (WGS) entry which is preliminary data.</text>
</comment>
<keyword evidence="2" id="KW-0812">Transmembrane</keyword>
<dbReference type="OrthoDB" id="411535at2759"/>
<proteinExistence type="predicted"/>
<evidence type="ECO:0000256" key="1">
    <source>
        <dbReference type="SAM" id="MobiDB-lite"/>
    </source>
</evidence>
<evidence type="ECO:0000313" key="3">
    <source>
        <dbReference type="EMBL" id="KXZ42756.1"/>
    </source>
</evidence>
<dbReference type="InterPro" id="IPR026721">
    <property type="entry name" value="TMEM18"/>
</dbReference>
<keyword evidence="4" id="KW-1185">Reference proteome</keyword>
<evidence type="ECO:0000256" key="2">
    <source>
        <dbReference type="SAM" id="Phobius"/>
    </source>
</evidence>
<dbReference type="Pfam" id="PF14770">
    <property type="entry name" value="TMEM18"/>
    <property type="match status" value="1"/>
</dbReference>
<keyword evidence="2" id="KW-1133">Transmembrane helix</keyword>
<dbReference type="EMBL" id="LSYV01000120">
    <property type="protein sequence ID" value="KXZ42756.1"/>
    <property type="molecule type" value="Genomic_DNA"/>
</dbReference>
<name>A0A150FYQ6_GONPE</name>
<dbReference type="Proteomes" id="UP000075714">
    <property type="component" value="Unassembled WGS sequence"/>
</dbReference>
<reference evidence="4" key="1">
    <citation type="journal article" date="2016" name="Nat. Commun.">
        <title>The Gonium pectorale genome demonstrates co-option of cell cycle regulation during the evolution of multicellularity.</title>
        <authorList>
            <person name="Hanschen E.R."/>
            <person name="Marriage T.N."/>
            <person name="Ferris P.J."/>
            <person name="Hamaji T."/>
            <person name="Toyoda A."/>
            <person name="Fujiyama A."/>
            <person name="Neme R."/>
            <person name="Noguchi H."/>
            <person name="Minakuchi Y."/>
            <person name="Suzuki M."/>
            <person name="Kawai-Toyooka H."/>
            <person name="Smith D.R."/>
            <person name="Sparks H."/>
            <person name="Anderson J."/>
            <person name="Bakaric R."/>
            <person name="Luria V."/>
            <person name="Karger A."/>
            <person name="Kirschner M.W."/>
            <person name="Durand P.M."/>
            <person name="Michod R.E."/>
            <person name="Nozaki H."/>
            <person name="Olson B.J."/>
        </authorList>
    </citation>
    <scope>NUCLEOTIDE SEQUENCE [LARGE SCALE GENOMIC DNA]</scope>
    <source>
        <strain evidence="4">NIES-2863</strain>
    </source>
</reference>
<feature type="region of interest" description="Disordered" evidence="1">
    <location>
        <begin position="99"/>
        <end position="118"/>
    </location>
</feature>
<gene>
    <name evidence="3" type="ORF">GPECTOR_120g423</name>
</gene>
<feature type="transmembrane region" description="Helical" evidence="2">
    <location>
        <begin position="52"/>
        <end position="76"/>
    </location>
</feature>
<evidence type="ECO:0000313" key="4">
    <source>
        <dbReference type="Proteomes" id="UP000075714"/>
    </source>
</evidence>
<keyword evidence="2" id="KW-0472">Membrane</keyword>
<sequence length="118" mass="13205">MMLTAIFTRKKTPVQVAVFMIAASITFVSERLNKLGAEHWKRFATQNYFDPSGVFMSAVVSGPLLLVLFIVLVNYLRNCVALLVEAKKKELIWRAKQRAKEAKKEASGKGGATDKKED</sequence>
<organism evidence="3 4">
    <name type="scientific">Gonium pectorale</name>
    <name type="common">Green alga</name>
    <dbReference type="NCBI Taxonomy" id="33097"/>
    <lineage>
        <taxon>Eukaryota</taxon>
        <taxon>Viridiplantae</taxon>
        <taxon>Chlorophyta</taxon>
        <taxon>core chlorophytes</taxon>
        <taxon>Chlorophyceae</taxon>
        <taxon>CS clade</taxon>
        <taxon>Chlamydomonadales</taxon>
        <taxon>Volvocaceae</taxon>
        <taxon>Gonium</taxon>
    </lineage>
</organism>